<sequence>MLQTINKTLGKIMPLLTPASVVCGVLLSEQLHGFAAFVPWIFAFMTFAGSLSANFQSLKAAVVHPLPMLLALFVLHLFMPVLAWGTGHIVFNGDSLTITGLILGVVIPTGITSMIWAAMYKGNIGLTLSVILIDTILSPFVVPFSLSILAGAQVEMDIAGMMKGLFGMVVIPSLLGMLVNQFAAPDRTARLSANCAPFSKMGLAVVVAINSSVVAPYLRTVDLRFVTIAVTVFLVAFTGYMTAWLLGRMLKRPHEEIVALIFTGGMRNISAGAVLATSFFPAQVAVPVVIGMLFQQILAALFGHLLAKSELKRAYQLDNKTSLPS</sequence>
<reference evidence="6 7" key="1">
    <citation type="submission" date="2019-01" db="EMBL/GenBank/DDBJ databases">
        <title>Genome sequence of Bacillus glycinifermentans SRCM103574.</title>
        <authorList>
            <person name="Kong H.-J."/>
            <person name="Jeong S.-Y."/>
            <person name="Jeong D.-Y."/>
        </authorList>
    </citation>
    <scope>NUCLEOTIDE SEQUENCE [LARGE SCALE GENOMIC DNA]</scope>
    <source>
        <strain evidence="6 7">SRCM103574</strain>
    </source>
</reference>
<feature type="transmembrane region" description="Helical" evidence="5">
    <location>
        <begin position="130"/>
        <end position="152"/>
    </location>
</feature>
<proteinExistence type="predicted"/>
<evidence type="ECO:0000256" key="5">
    <source>
        <dbReference type="SAM" id="Phobius"/>
    </source>
</evidence>
<evidence type="ECO:0000256" key="1">
    <source>
        <dbReference type="ARBA" id="ARBA00004141"/>
    </source>
</evidence>
<dbReference type="PANTHER" id="PTHR10361:SF28">
    <property type="entry name" value="P3 PROTEIN-RELATED"/>
    <property type="match status" value="1"/>
</dbReference>
<feature type="transmembrane region" description="Helical" evidence="5">
    <location>
        <begin position="258"/>
        <end position="280"/>
    </location>
</feature>
<dbReference type="Pfam" id="PF01758">
    <property type="entry name" value="SBF"/>
    <property type="match status" value="1"/>
</dbReference>
<feature type="transmembrane region" description="Helical" evidence="5">
    <location>
        <begin position="286"/>
        <end position="307"/>
    </location>
</feature>
<dbReference type="InterPro" id="IPR004710">
    <property type="entry name" value="Bilac:Na_transpt"/>
</dbReference>
<dbReference type="Proteomes" id="UP000288675">
    <property type="component" value="Chromosome"/>
</dbReference>
<accession>A0AAJ4D167</accession>
<dbReference type="GO" id="GO:0016020">
    <property type="term" value="C:membrane"/>
    <property type="evidence" value="ECO:0007669"/>
    <property type="project" value="UniProtKB-SubCell"/>
</dbReference>
<dbReference type="PANTHER" id="PTHR10361">
    <property type="entry name" value="SODIUM-BILE ACID COTRANSPORTER"/>
    <property type="match status" value="1"/>
</dbReference>
<feature type="transmembrane region" description="Helical" evidence="5">
    <location>
        <begin position="66"/>
        <end position="84"/>
    </location>
</feature>
<dbReference type="Gene3D" id="1.20.1530.20">
    <property type="match status" value="1"/>
</dbReference>
<keyword evidence="2 5" id="KW-0812">Transmembrane</keyword>
<dbReference type="RefSeq" id="WP_046132952.1">
    <property type="nucleotide sequence ID" value="NZ_CP035232.1"/>
</dbReference>
<feature type="transmembrane region" description="Helical" evidence="5">
    <location>
        <begin position="225"/>
        <end position="246"/>
    </location>
</feature>
<gene>
    <name evidence="6" type="ORF">EQZ20_01000</name>
</gene>
<keyword evidence="3 5" id="KW-1133">Transmembrane helix</keyword>
<evidence type="ECO:0000313" key="7">
    <source>
        <dbReference type="Proteomes" id="UP000288675"/>
    </source>
</evidence>
<dbReference type="AlphaFoldDB" id="A0AAJ4D167"/>
<dbReference type="InterPro" id="IPR002657">
    <property type="entry name" value="BilAc:Na_symport/Acr3"/>
</dbReference>
<evidence type="ECO:0000256" key="4">
    <source>
        <dbReference type="ARBA" id="ARBA00023136"/>
    </source>
</evidence>
<dbReference type="InterPro" id="IPR038770">
    <property type="entry name" value="Na+/solute_symporter_sf"/>
</dbReference>
<dbReference type="EMBL" id="CP035232">
    <property type="protein sequence ID" value="QAT63672.1"/>
    <property type="molecule type" value="Genomic_DNA"/>
</dbReference>
<evidence type="ECO:0000313" key="6">
    <source>
        <dbReference type="EMBL" id="QAT63672.1"/>
    </source>
</evidence>
<dbReference type="GeneID" id="82851252"/>
<evidence type="ECO:0000256" key="2">
    <source>
        <dbReference type="ARBA" id="ARBA00022692"/>
    </source>
</evidence>
<evidence type="ECO:0000256" key="3">
    <source>
        <dbReference type="ARBA" id="ARBA00022989"/>
    </source>
</evidence>
<comment type="subcellular location">
    <subcellularLocation>
        <location evidence="1">Membrane</location>
        <topology evidence="1">Multi-pass membrane protein</topology>
    </subcellularLocation>
</comment>
<feature type="transmembrane region" description="Helical" evidence="5">
    <location>
        <begin position="201"/>
        <end position="219"/>
    </location>
</feature>
<protein>
    <submittedName>
        <fullName evidence="6">Bile acid:sodium symporter family protein</fullName>
    </submittedName>
</protein>
<feature type="transmembrane region" description="Helical" evidence="5">
    <location>
        <begin position="34"/>
        <end position="54"/>
    </location>
</feature>
<organism evidence="6 7">
    <name type="scientific">Bacillus glycinifermentans</name>
    <dbReference type="NCBI Taxonomy" id="1664069"/>
    <lineage>
        <taxon>Bacteria</taxon>
        <taxon>Bacillati</taxon>
        <taxon>Bacillota</taxon>
        <taxon>Bacilli</taxon>
        <taxon>Bacillales</taxon>
        <taxon>Bacillaceae</taxon>
        <taxon>Bacillus</taxon>
    </lineage>
</organism>
<feature type="transmembrane region" description="Helical" evidence="5">
    <location>
        <begin position="96"/>
        <end position="118"/>
    </location>
</feature>
<keyword evidence="4 5" id="KW-0472">Membrane</keyword>
<name>A0AAJ4D167_9BACI</name>
<feature type="transmembrane region" description="Helical" evidence="5">
    <location>
        <begin position="158"/>
        <end position="180"/>
    </location>
</feature>